<evidence type="ECO:0000256" key="4">
    <source>
        <dbReference type="ARBA" id="ARBA00022692"/>
    </source>
</evidence>
<feature type="transmembrane region" description="Helical" evidence="10">
    <location>
        <begin position="211"/>
        <end position="230"/>
    </location>
</feature>
<evidence type="ECO:0000256" key="9">
    <source>
        <dbReference type="ARBA" id="ARBA00023303"/>
    </source>
</evidence>
<dbReference type="RefSeq" id="XP_035699909.1">
    <property type="nucleotide sequence ID" value="XM_035844016.1"/>
</dbReference>
<dbReference type="Pfam" id="PF12534">
    <property type="entry name" value="Pannexin_like"/>
    <property type="match status" value="2"/>
</dbReference>
<keyword evidence="7 10" id="KW-0472">Membrane</keyword>
<dbReference type="GeneID" id="118432439"/>
<organism evidence="12 13">
    <name type="scientific">Branchiostoma floridae</name>
    <name type="common">Florida lancelet</name>
    <name type="synonym">Amphioxus</name>
    <dbReference type="NCBI Taxonomy" id="7739"/>
    <lineage>
        <taxon>Eukaryota</taxon>
        <taxon>Metazoa</taxon>
        <taxon>Chordata</taxon>
        <taxon>Cephalochordata</taxon>
        <taxon>Leptocardii</taxon>
        <taxon>Amphioxiformes</taxon>
        <taxon>Branchiostomatidae</taxon>
        <taxon>Branchiostoma</taxon>
    </lineage>
</organism>
<keyword evidence="12" id="KW-1185">Reference proteome</keyword>
<name>A0A9J7MFE2_BRAFL</name>
<dbReference type="KEGG" id="bfo:118432439"/>
<accession>A0A9J7MFE2</accession>
<keyword evidence="8" id="KW-1015">Disulfide bond</keyword>
<dbReference type="OMA" id="MCADDIG"/>
<evidence type="ECO:0000256" key="8">
    <source>
        <dbReference type="ARBA" id="ARBA00023157"/>
    </source>
</evidence>
<keyword evidence="4 10" id="KW-0812">Transmembrane</keyword>
<feature type="transmembrane region" description="Helical" evidence="10">
    <location>
        <begin position="264"/>
        <end position="290"/>
    </location>
</feature>
<evidence type="ECO:0000313" key="12">
    <source>
        <dbReference type="Proteomes" id="UP000001554"/>
    </source>
</evidence>
<dbReference type="OrthoDB" id="9990495at2759"/>
<sequence length="475" mass="54344">MSFVEKPVERAVAIKALKPWWDVAIDYILIGFFVVGIVCTLKAMMGHEILCFPDLQGNNTYQGGFVSREEAIQYYSVPMSDFVRSSCHATLPIYLQYFLYIVLVEKLSMFVINTFWLNFPHIISGVIRFYTLVLETSHLRPAIDLRIREFQRQDEVLQEAESPRDNNPHSTSAPEVKVREHTYEDAQITQFCETIIRYEEGFRYSRICLGYLIKSLLLATLCGCILSYSLPHYWVFPHMFHCSLPMLKDVGFSEFQCADDIGTLFFISFVLTRIWICLIGFFALFGAVFCSKSLIRSMRKEDSADMDFLCRLFELQNRAALGSFKAMINSAIKIKSYLLPTTPGHIEFSKNGKERNSITIVWGKATGAEEYELQVRRITTGVQAKRKSLFKSREKPDAKVVHMVFQPNTADVLGLKEGEYKLTLLAKNAFGTCLEPRSATMQYFADGTRPEIRNAPLATENYHKSAMDLLVETTC</sequence>
<reference evidence="13" key="2">
    <citation type="submission" date="2025-08" db="UniProtKB">
        <authorList>
            <consortium name="RefSeq"/>
        </authorList>
    </citation>
    <scope>IDENTIFICATION</scope>
    <source>
        <strain evidence="13">S238N-H82</strain>
        <tissue evidence="13">Testes</tissue>
    </source>
</reference>
<feature type="domain" description="LRRC8 pannexin-like TM region" evidence="11">
    <location>
        <begin position="9"/>
        <end position="60"/>
    </location>
</feature>
<evidence type="ECO:0000313" key="13">
    <source>
        <dbReference type="RefSeq" id="XP_035699909.1"/>
    </source>
</evidence>
<gene>
    <name evidence="13" type="primary">LOC118432439</name>
</gene>
<evidence type="ECO:0000256" key="10">
    <source>
        <dbReference type="SAM" id="Phobius"/>
    </source>
</evidence>
<keyword evidence="2" id="KW-0813">Transport</keyword>
<evidence type="ECO:0000259" key="11">
    <source>
        <dbReference type="Pfam" id="PF12534"/>
    </source>
</evidence>
<reference evidence="12" key="1">
    <citation type="journal article" date="2020" name="Nat. Ecol. Evol.">
        <title>Deeply conserved synteny resolves early events in vertebrate evolution.</title>
        <authorList>
            <person name="Simakov O."/>
            <person name="Marletaz F."/>
            <person name="Yue J.X."/>
            <person name="O'Connell B."/>
            <person name="Jenkins J."/>
            <person name="Brandt A."/>
            <person name="Calef R."/>
            <person name="Tung C.H."/>
            <person name="Huang T.K."/>
            <person name="Schmutz J."/>
            <person name="Satoh N."/>
            <person name="Yu J.K."/>
            <person name="Putnam N.H."/>
            <person name="Green R.E."/>
            <person name="Rokhsar D.S."/>
        </authorList>
    </citation>
    <scope>NUCLEOTIDE SEQUENCE [LARGE SCALE GENOMIC DNA]</scope>
    <source>
        <strain evidence="12">S238N-H82</strain>
    </source>
</reference>
<dbReference type="AlphaFoldDB" id="A0A9J7MFE2"/>
<evidence type="ECO:0000256" key="3">
    <source>
        <dbReference type="ARBA" id="ARBA00022475"/>
    </source>
</evidence>
<proteinExistence type="predicted"/>
<dbReference type="GO" id="GO:0034220">
    <property type="term" value="P:monoatomic ion transmembrane transport"/>
    <property type="evidence" value="ECO:0007669"/>
    <property type="project" value="UniProtKB-KW"/>
</dbReference>
<dbReference type="InterPro" id="IPR000990">
    <property type="entry name" value="Innexin"/>
</dbReference>
<comment type="subcellular location">
    <subcellularLocation>
        <location evidence="1">Cell membrane</location>
        <topology evidence="1">Multi-pass membrane protein</topology>
    </subcellularLocation>
</comment>
<dbReference type="InterPro" id="IPR021040">
    <property type="entry name" value="LRRC8_Pannexin-like"/>
</dbReference>
<keyword evidence="6" id="KW-0406">Ion transport</keyword>
<evidence type="ECO:0000256" key="5">
    <source>
        <dbReference type="ARBA" id="ARBA00022989"/>
    </source>
</evidence>
<evidence type="ECO:0000256" key="6">
    <source>
        <dbReference type="ARBA" id="ARBA00023065"/>
    </source>
</evidence>
<keyword evidence="3" id="KW-1003">Cell membrane</keyword>
<keyword evidence="9" id="KW-0407">Ion channel</keyword>
<dbReference type="Proteomes" id="UP000001554">
    <property type="component" value="Chromosome 15"/>
</dbReference>
<evidence type="ECO:0000256" key="2">
    <source>
        <dbReference type="ARBA" id="ARBA00022448"/>
    </source>
</evidence>
<keyword evidence="5 10" id="KW-1133">Transmembrane helix</keyword>
<dbReference type="GO" id="GO:0005886">
    <property type="term" value="C:plasma membrane"/>
    <property type="evidence" value="ECO:0007669"/>
    <property type="project" value="UniProtKB-SubCell"/>
</dbReference>
<feature type="domain" description="LRRC8 pannexin-like TM region" evidence="11">
    <location>
        <begin position="82"/>
        <end position="135"/>
    </location>
</feature>
<feature type="transmembrane region" description="Helical" evidence="10">
    <location>
        <begin position="20"/>
        <end position="41"/>
    </location>
</feature>
<evidence type="ECO:0000256" key="1">
    <source>
        <dbReference type="ARBA" id="ARBA00004651"/>
    </source>
</evidence>
<evidence type="ECO:0000256" key="7">
    <source>
        <dbReference type="ARBA" id="ARBA00023136"/>
    </source>
</evidence>
<dbReference type="PROSITE" id="PS51013">
    <property type="entry name" value="PANNEXIN"/>
    <property type="match status" value="1"/>
</dbReference>
<protein>
    <submittedName>
        <fullName evidence="13">Volume-regulated anion channel subunit LRRC8E-like isoform X1</fullName>
    </submittedName>
</protein>